<accession>A0A5Q0U1Q1</accession>
<reference evidence="2" key="1">
    <citation type="submission" date="2018-11" db="EMBL/GenBank/DDBJ databases">
        <authorList>
            <person name="Ma F.Y."/>
            <person name="Suo F.Y."/>
        </authorList>
    </citation>
    <scope>NUCLEOTIDE SEQUENCE</scope>
</reference>
<name>A0A5Q0U1Q1_MONFR</name>
<dbReference type="Pfam" id="PF00961">
    <property type="entry name" value="LAGLIDADG_1"/>
    <property type="match status" value="2"/>
</dbReference>
<dbReference type="AlphaFoldDB" id="A0A5Q0U1Q1"/>
<protein>
    <submittedName>
        <fullName evidence="2">LAGLI-DADG endonuclease</fullName>
    </submittedName>
</protein>
<feature type="domain" description="Homing endonuclease LAGLIDADG" evidence="1">
    <location>
        <begin position="33"/>
        <end position="126"/>
    </location>
</feature>
<keyword evidence="2" id="KW-0255">Endonuclease</keyword>
<geneLocation type="mitochondrion" evidence="2"/>
<dbReference type="PANTHER" id="PTHR36181">
    <property type="entry name" value="INTRON-ENCODED ENDONUCLEASE AI3-RELATED"/>
    <property type="match status" value="1"/>
</dbReference>
<keyword evidence="2" id="KW-0378">Hydrolase</keyword>
<dbReference type="GO" id="GO:0004519">
    <property type="term" value="F:endonuclease activity"/>
    <property type="evidence" value="ECO:0007669"/>
    <property type="project" value="UniProtKB-KW"/>
</dbReference>
<dbReference type="Gene3D" id="3.10.28.10">
    <property type="entry name" value="Homing endonucleases"/>
    <property type="match status" value="2"/>
</dbReference>
<gene>
    <name evidence="2" type="primary">ORF314</name>
</gene>
<dbReference type="FunFam" id="3.10.28.10:FF:000007">
    <property type="entry name" value="Intron-encoded DNA endonuclease aI3"/>
    <property type="match status" value="1"/>
</dbReference>
<dbReference type="InterPro" id="IPR004860">
    <property type="entry name" value="LAGLIDADG_dom"/>
</dbReference>
<dbReference type="PANTHER" id="PTHR36181:SF1">
    <property type="entry name" value="LAGLIDADG ENDONUCLEASE"/>
    <property type="match status" value="1"/>
</dbReference>
<proteinExistence type="predicted"/>
<organism evidence="2">
    <name type="scientific">Monilinia fructicola</name>
    <name type="common">Brown rot fungus</name>
    <name type="synonym">Ciboria fructicola</name>
    <dbReference type="NCBI Taxonomy" id="38448"/>
    <lineage>
        <taxon>Eukaryota</taxon>
        <taxon>Fungi</taxon>
        <taxon>Dikarya</taxon>
        <taxon>Ascomycota</taxon>
        <taxon>Pezizomycotina</taxon>
        <taxon>Leotiomycetes</taxon>
        <taxon>Helotiales</taxon>
        <taxon>Sclerotiniaceae</taxon>
        <taxon>Monilinia</taxon>
    </lineage>
</organism>
<dbReference type="SUPFAM" id="SSF55608">
    <property type="entry name" value="Homing endonucleases"/>
    <property type="match status" value="2"/>
</dbReference>
<dbReference type="GO" id="GO:0005739">
    <property type="term" value="C:mitochondrion"/>
    <property type="evidence" value="ECO:0007669"/>
    <property type="project" value="UniProtKB-ARBA"/>
</dbReference>
<dbReference type="InterPro" id="IPR051289">
    <property type="entry name" value="LAGLIDADG_Endonuclease"/>
</dbReference>
<feature type="domain" description="Homing endonuclease LAGLIDADG" evidence="1">
    <location>
        <begin position="156"/>
        <end position="273"/>
    </location>
</feature>
<evidence type="ECO:0000313" key="2">
    <source>
        <dbReference type="EMBL" id="QGA74369.1"/>
    </source>
</evidence>
<sequence>MVTGKLGKIQKSSFERRQYHSSPNNNDLLGHYLAGLIEGDGSIIVPKTIRNQKGKLLYPVVKITFVEKDAPLALKIKQKFNGGTMVHPKDSNYSDLMFQDLNSIQNIAVLLNGKMRTPKIEALHRLIDWLNARLDEKSKIVKLGLDNSSLGNNPWLTGFIEADGNFYCGFDLNSGIAEAVKNYMRVSQKQIYKYASDIPKENNSNFQIMEKIREFLDVKTVNEIKRTKEKYVELSYEVRTTKKTSCDLLINYLSIYPLFSSKHQDFLDWREFHRIRLSREYRTLKGTSKLIYLKNSMNTKRTQFNWDSLNSFYC</sequence>
<keyword evidence="2" id="KW-0540">Nuclease</keyword>
<keyword evidence="2" id="KW-0496">Mitochondrion</keyword>
<dbReference type="InterPro" id="IPR027434">
    <property type="entry name" value="Homing_endonucl"/>
</dbReference>
<reference evidence="2" key="2">
    <citation type="journal article" date="2019" name="Mitochondrial DNA Part B Resour">
        <title>Complete mitochondrial genome of plant pathogen Monilinia fructicola (Sclerotiniaceae, Helotiales).</title>
        <authorList>
            <person name="Ma Y."/>
            <person name="Huang L."/>
            <person name="Abuduaini A."/>
            <person name="Zhou H."/>
            <person name="Wang Y."/>
            <person name="Suo F."/>
        </authorList>
    </citation>
    <scope>NUCLEOTIDE SEQUENCE</scope>
</reference>
<dbReference type="EMBL" id="MK163638">
    <property type="protein sequence ID" value="QGA74369.1"/>
    <property type="molecule type" value="Genomic_DNA"/>
</dbReference>
<evidence type="ECO:0000259" key="1">
    <source>
        <dbReference type="Pfam" id="PF00961"/>
    </source>
</evidence>